<organism evidence="1">
    <name type="scientific">Anaerococcus vaginalis</name>
    <dbReference type="NCBI Taxonomy" id="33037"/>
    <lineage>
        <taxon>Bacteria</taxon>
        <taxon>Bacillati</taxon>
        <taxon>Bacillota</taxon>
        <taxon>Tissierellia</taxon>
        <taxon>Tissierellales</taxon>
        <taxon>Peptoniphilaceae</taxon>
        <taxon>Anaerococcus</taxon>
    </lineage>
</organism>
<dbReference type="InterPro" id="IPR017853">
    <property type="entry name" value="GH"/>
</dbReference>
<dbReference type="SUPFAM" id="SSF51445">
    <property type="entry name" value="(Trans)glycosidases"/>
    <property type="match status" value="2"/>
</dbReference>
<dbReference type="CDD" id="cd00551">
    <property type="entry name" value="AmyAc_family"/>
    <property type="match status" value="1"/>
</dbReference>
<accession>A0A6N2UEQ9</accession>
<protein>
    <submittedName>
        <fullName evidence="1">Uncharacterized protein</fullName>
    </submittedName>
</protein>
<proteinExistence type="predicted"/>
<dbReference type="Gene3D" id="3.20.20.80">
    <property type="entry name" value="Glycosidases"/>
    <property type="match status" value="1"/>
</dbReference>
<dbReference type="InterPro" id="IPR013780">
    <property type="entry name" value="Glyco_hydro_b"/>
</dbReference>
<dbReference type="EMBL" id="CACRSW010000030">
    <property type="protein sequence ID" value="VYT16160.1"/>
    <property type="molecule type" value="Genomic_DNA"/>
</dbReference>
<dbReference type="Gene3D" id="2.60.40.1180">
    <property type="entry name" value="Golgi alpha-mannosidase II"/>
    <property type="match status" value="1"/>
</dbReference>
<name>A0A6N2UEQ9_9FIRM</name>
<reference evidence="1" key="1">
    <citation type="submission" date="2019-11" db="EMBL/GenBank/DDBJ databases">
        <authorList>
            <person name="Feng L."/>
        </authorList>
    </citation>
    <scope>NUCLEOTIDE SEQUENCE</scope>
    <source>
        <strain evidence="1">AvaginalisLFYP127</strain>
    </source>
</reference>
<dbReference type="RefSeq" id="WP_156329484.1">
    <property type="nucleotide sequence ID" value="NZ_CACRSW010000030.1"/>
</dbReference>
<dbReference type="AlphaFoldDB" id="A0A6N2UEQ9"/>
<gene>
    <name evidence="1" type="ORF">AVLFYP127_01084</name>
</gene>
<sequence length="350" mass="41581">MAEIFYRTYPKKLNKDKSDLGFMDIYDLDKRFMLAKILGVDCLIIEDIFKKDKNNFFDYSQVDKNLGQTRDFVGEILLCHELSLSIILRIDINKMNGQMEAKNILAILNFWIDKGVDGFLFDDCKNSKINFRELLLYLKKIYKNLILIVNTKNGEEYKNICKIVDLSYKDMKNENLKEFILNENKNSNIFSLNDDFDFSCLNFLDFKHFYTISAKLIAIITLIRQNDIFIKEGEETLYYLDKIDSRIRKEIFDFYMKIFLVRYDYLDIIRGGYFPIKLKDEDVLSYMFYDGKKALVILNNLCQKDIIVDLPKFIDIRKSTYVIGNISKRTIVKNINLRAYESFVFETYIK</sequence>
<evidence type="ECO:0000313" key="1">
    <source>
        <dbReference type="EMBL" id="VYT16160.1"/>
    </source>
</evidence>